<dbReference type="PIRSF" id="PIRSF000390">
    <property type="entry name" value="PLP_StrS"/>
    <property type="match status" value="1"/>
</dbReference>
<keyword evidence="5" id="KW-1185">Reference proteome</keyword>
<protein>
    <submittedName>
        <fullName evidence="4">UDP-4-amino-4, 6-dideoxy-N-acetyl-beta-L-altrosamine transaminase</fullName>
    </submittedName>
</protein>
<comment type="cofactor">
    <cofactor evidence="1">
        <name>pyridoxal 5'-phosphate</name>
        <dbReference type="ChEBI" id="CHEBI:597326"/>
    </cofactor>
</comment>
<dbReference type="Gene3D" id="3.90.1150.10">
    <property type="entry name" value="Aspartate Aminotransferase, domain 1"/>
    <property type="match status" value="1"/>
</dbReference>
<dbReference type="FunFam" id="3.90.1150.10:FF:000030">
    <property type="entry name" value="UDP-4-amino-4-deoxy-L-arabinose--oxoglutarate aminotransferase"/>
    <property type="match status" value="1"/>
</dbReference>
<evidence type="ECO:0000313" key="5">
    <source>
        <dbReference type="Proteomes" id="UP000679213"/>
    </source>
</evidence>
<dbReference type="AlphaFoldDB" id="A0A8D6SVU1"/>
<accession>A0A8D6SVU1</accession>
<dbReference type="Pfam" id="PF01041">
    <property type="entry name" value="DegT_DnrJ_EryC1"/>
    <property type="match status" value="1"/>
</dbReference>
<comment type="similarity">
    <text evidence="3">Belongs to the DegT/DnrJ/EryC1 family.</text>
</comment>
<evidence type="ECO:0000256" key="1">
    <source>
        <dbReference type="ARBA" id="ARBA00001933"/>
    </source>
</evidence>
<reference evidence="4 5" key="1">
    <citation type="submission" date="2020-04" db="EMBL/GenBank/DDBJ databases">
        <authorList>
            <consortium name="Genoscope - CEA"/>
            <person name="William W."/>
        </authorList>
    </citation>
    <scope>NUCLEOTIDE SEQUENCE [LARGE SCALE GENOMIC DNA]</scope>
    <source>
        <strain evidence="4 5">SG7</strain>
    </source>
</reference>
<dbReference type="RefSeq" id="WP_214399906.1">
    <property type="nucleotide sequence ID" value="NZ_LR792632.1"/>
</dbReference>
<dbReference type="PANTHER" id="PTHR30244">
    <property type="entry name" value="TRANSAMINASE"/>
    <property type="match status" value="1"/>
</dbReference>
<evidence type="ECO:0000313" key="4">
    <source>
        <dbReference type="EMBL" id="CAB3290128.1"/>
    </source>
</evidence>
<evidence type="ECO:0000256" key="2">
    <source>
        <dbReference type="ARBA" id="ARBA00022898"/>
    </source>
</evidence>
<dbReference type="EMBL" id="LR792632">
    <property type="protein sequence ID" value="CAB3290128.1"/>
    <property type="molecule type" value="Genomic_DNA"/>
</dbReference>
<dbReference type="PANTHER" id="PTHR30244:SF34">
    <property type="entry name" value="DTDP-4-AMINO-4,6-DIDEOXYGALACTOSE TRANSAMINASE"/>
    <property type="match status" value="1"/>
</dbReference>
<dbReference type="InterPro" id="IPR015421">
    <property type="entry name" value="PyrdxlP-dep_Trfase_major"/>
</dbReference>
<dbReference type="CDD" id="cd00616">
    <property type="entry name" value="AHBA_syn"/>
    <property type="match status" value="1"/>
</dbReference>
<dbReference type="NCBIfam" id="TIGR03588">
    <property type="entry name" value="PseC"/>
    <property type="match status" value="1"/>
</dbReference>
<dbReference type="KEGG" id="mesg:MLAUSG7_1592"/>
<evidence type="ECO:0000256" key="3">
    <source>
        <dbReference type="RuleBase" id="RU004508"/>
    </source>
</evidence>
<proteinExistence type="inferred from homology"/>
<dbReference type="GO" id="GO:0030170">
    <property type="term" value="F:pyridoxal phosphate binding"/>
    <property type="evidence" value="ECO:0007669"/>
    <property type="project" value="TreeGrafter"/>
</dbReference>
<organism evidence="4 5">
    <name type="scientific">Methanocaldococcus lauensis</name>
    <dbReference type="NCBI Taxonomy" id="2546128"/>
    <lineage>
        <taxon>Archaea</taxon>
        <taxon>Methanobacteriati</taxon>
        <taxon>Methanobacteriota</taxon>
        <taxon>Methanomada group</taxon>
        <taxon>Methanococci</taxon>
        <taxon>Methanococcales</taxon>
        <taxon>Methanocaldococcaceae</taxon>
        <taxon>Methanocaldococcus</taxon>
    </lineage>
</organism>
<dbReference type="InterPro" id="IPR000653">
    <property type="entry name" value="DegT/StrS_aminotransferase"/>
</dbReference>
<dbReference type="GO" id="GO:0008483">
    <property type="term" value="F:transaminase activity"/>
    <property type="evidence" value="ECO:0007669"/>
    <property type="project" value="TreeGrafter"/>
</dbReference>
<dbReference type="InterPro" id="IPR020026">
    <property type="entry name" value="PseC"/>
</dbReference>
<dbReference type="GO" id="GO:0000271">
    <property type="term" value="P:polysaccharide biosynthetic process"/>
    <property type="evidence" value="ECO:0007669"/>
    <property type="project" value="TreeGrafter"/>
</dbReference>
<keyword evidence="2 3" id="KW-0663">Pyridoxal phosphate</keyword>
<dbReference type="InterPro" id="IPR015422">
    <property type="entry name" value="PyrdxlP-dep_Trfase_small"/>
</dbReference>
<dbReference type="GeneID" id="65884373"/>
<dbReference type="InterPro" id="IPR015424">
    <property type="entry name" value="PyrdxlP-dep_Trfase"/>
</dbReference>
<dbReference type="Proteomes" id="UP000679213">
    <property type="component" value="Chromosome I"/>
</dbReference>
<sequence length="386" mass="44456">MIRKNFLPPFSPYIGEEEIKEVIDTLKSDWIAMGPKTLKFEELFREYIGSKFAISVSSCTAGLHLSLVALNIKDGDEVITTPYTFAATGNVIVHQRAKPVFVDIDKETYNINVEEIEKSITDKTKAIIPVHYAGHPCEMDEILKIAKDYDLYVIEDAAHALGAEYKGKKIGTLGDTTSFSFYATKNITTGEGGMVTTDREEIAEKIKILRLHGISRDAWKRYSSEGSWYYEIIECGYKYNMTDIQAAIGIHQLKKVEIMRKRREEIAKIYNDEFENISELIIPITKKHVKHAWHLYPLLLDTDKIRINRNKFIEELKKQNIGTSVHFIPLHLHPFYKRTFGYKKGDFPNAEWVYEREISLPIYPKMTDDDAIDVVNAVKKIISEYK</sequence>
<dbReference type="Gene3D" id="3.40.640.10">
    <property type="entry name" value="Type I PLP-dependent aspartate aminotransferase-like (Major domain)"/>
    <property type="match status" value="1"/>
</dbReference>
<gene>
    <name evidence="4" type="primary">pseC</name>
    <name evidence="4" type="ORF">MLAUSG7_1592</name>
</gene>
<name>A0A8D6SVU1_9EURY</name>
<dbReference type="SUPFAM" id="SSF53383">
    <property type="entry name" value="PLP-dependent transferases"/>
    <property type="match status" value="1"/>
</dbReference>